<evidence type="ECO:0000256" key="8">
    <source>
        <dbReference type="SAM" id="Phobius"/>
    </source>
</evidence>
<dbReference type="InterPro" id="IPR000515">
    <property type="entry name" value="MetI-like"/>
</dbReference>
<keyword evidence="4" id="KW-0997">Cell inner membrane</keyword>
<dbReference type="FunFam" id="1.10.3720.10:FF:000088">
    <property type="entry name" value="Iron(III) ABC transporter, permease protein"/>
    <property type="match status" value="1"/>
</dbReference>
<evidence type="ECO:0000313" key="10">
    <source>
        <dbReference type="EMBL" id="VAX27895.1"/>
    </source>
</evidence>
<feature type="transmembrane region" description="Helical" evidence="8">
    <location>
        <begin position="467"/>
        <end position="484"/>
    </location>
</feature>
<dbReference type="AlphaFoldDB" id="A0A3B1D846"/>
<gene>
    <name evidence="10" type="ORF">MNBD_NITROSPIRAE01-1463</name>
</gene>
<feature type="transmembrane region" description="Helical" evidence="8">
    <location>
        <begin position="64"/>
        <end position="86"/>
    </location>
</feature>
<feature type="transmembrane region" description="Helical" evidence="8">
    <location>
        <begin position="331"/>
        <end position="358"/>
    </location>
</feature>
<evidence type="ECO:0000256" key="1">
    <source>
        <dbReference type="ARBA" id="ARBA00004429"/>
    </source>
</evidence>
<name>A0A3B1D846_9ZZZZ</name>
<keyword evidence="6 8" id="KW-1133">Transmembrane helix</keyword>
<feature type="transmembrane region" description="Helical" evidence="8">
    <location>
        <begin position="517"/>
        <end position="536"/>
    </location>
</feature>
<dbReference type="GO" id="GO:0005886">
    <property type="term" value="C:plasma membrane"/>
    <property type="evidence" value="ECO:0007669"/>
    <property type="project" value="UniProtKB-SubCell"/>
</dbReference>
<feature type="transmembrane region" description="Helical" evidence="8">
    <location>
        <begin position="202"/>
        <end position="224"/>
    </location>
</feature>
<dbReference type="Gene3D" id="1.10.3720.10">
    <property type="entry name" value="MetI-like"/>
    <property type="match status" value="2"/>
</dbReference>
<feature type="transmembrane region" description="Helical" evidence="8">
    <location>
        <begin position="98"/>
        <end position="123"/>
    </location>
</feature>
<feature type="domain" description="ABC transmembrane type-1" evidence="9">
    <location>
        <begin position="335"/>
        <end position="535"/>
    </location>
</feature>
<keyword evidence="5 8" id="KW-0812">Transmembrane</keyword>
<protein>
    <submittedName>
        <fullName evidence="10">Ferric iron ABC transporter, permease protein</fullName>
    </submittedName>
</protein>
<dbReference type="PANTHER" id="PTHR43357:SF3">
    <property type="entry name" value="FE(3+)-TRANSPORT SYSTEM PERMEASE PROTEIN FBPB 2"/>
    <property type="match status" value="1"/>
</dbReference>
<dbReference type="EMBL" id="UOGF01000034">
    <property type="protein sequence ID" value="VAX27895.1"/>
    <property type="molecule type" value="Genomic_DNA"/>
</dbReference>
<sequence>MHLFLTNKTSPRLSIDRWGLAAFLIAAVVIVPLGVVLSSVFSAHDDVWAHLIETTLAGILINTFWLTLGVAIGTSVLGVSLAWLTAATDFPGRRFFDWALMLPMAIPSYVTAFVAIGLLDFSGPLQTVLRLWLGKDGFWFPEIRSRGGVILVMTLTLYPYVYLLARNAFLTQGRRALEAAQSLGASRLSGFFRVALPMARPWIVGGVMLALMETLSDFGAVSIFNYDTFATAIYQAWFGFFSVSAASQLASFLVLLVFILLLLEQKLTARTRYTSTSLTTRQGDRIQLKGMTRWFAVMIAFLVFLIAFIVPVTQLLIWSVSIAGEDFDARYFVYLGHSLSLGGGAALMTVAAVLILVYSQRLRPTVMIRVLVRISTLGYALPGSVLAVGIFIPFAWLDHQTMTYLDRPFILKGTVAAMLLAYLVRFLAVAYHPVQSVIKRISQHIDESAQNLGCSGIEMLRRVHLPMMRSGVLTALVLVFVDVMKEMPITLMMRPFGWDTLAIRIYEMTSEGEWERAALPAIAIVLAGLIPVFLLARDRERGF</sequence>
<evidence type="ECO:0000256" key="2">
    <source>
        <dbReference type="ARBA" id="ARBA00022448"/>
    </source>
</evidence>
<evidence type="ECO:0000256" key="7">
    <source>
        <dbReference type="ARBA" id="ARBA00023136"/>
    </source>
</evidence>
<evidence type="ECO:0000256" key="5">
    <source>
        <dbReference type="ARBA" id="ARBA00022692"/>
    </source>
</evidence>
<comment type="subcellular location">
    <subcellularLocation>
        <location evidence="1">Cell inner membrane</location>
        <topology evidence="1">Multi-pass membrane protein</topology>
    </subcellularLocation>
</comment>
<feature type="transmembrane region" description="Helical" evidence="8">
    <location>
        <begin position="143"/>
        <end position="165"/>
    </location>
</feature>
<organism evidence="10">
    <name type="scientific">hydrothermal vent metagenome</name>
    <dbReference type="NCBI Taxonomy" id="652676"/>
    <lineage>
        <taxon>unclassified sequences</taxon>
        <taxon>metagenomes</taxon>
        <taxon>ecological metagenomes</taxon>
    </lineage>
</organism>
<dbReference type="SUPFAM" id="SSF161098">
    <property type="entry name" value="MetI-like"/>
    <property type="match status" value="2"/>
</dbReference>
<dbReference type="GO" id="GO:0055085">
    <property type="term" value="P:transmembrane transport"/>
    <property type="evidence" value="ECO:0007669"/>
    <property type="project" value="InterPro"/>
</dbReference>
<dbReference type="PANTHER" id="PTHR43357">
    <property type="entry name" value="INNER MEMBRANE ABC TRANSPORTER PERMEASE PROTEIN YDCV"/>
    <property type="match status" value="1"/>
</dbReference>
<proteinExistence type="predicted"/>
<feature type="transmembrane region" description="Helical" evidence="8">
    <location>
        <begin position="20"/>
        <end position="44"/>
    </location>
</feature>
<evidence type="ECO:0000256" key="3">
    <source>
        <dbReference type="ARBA" id="ARBA00022475"/>
    </source>
</evidence>
<dbReference type="CDD" id="cd06261">
    <property type="entry name" value="TM_PBP2"/>
    <property type="match status" value="2"/>
</dbReference>
<feature type="transmembrane region" description="Helical" evidence="8">
    <location>
        <begin position="370"/>
        <end position="397"/>
    </location>
</feature>
<accession>A0A3B1D846</accession>
<dbReference type="Pfam" id="PF00528">
    <property type="entry name" value="BPD_transp_1"/>
    <property type="match status" value="2"/>
</dbReference>
<reference evidence="10" key="1">
    <citation type="submission" date="2018-06" db="EMBL/GenBank/DDBJ databases">
        <authorList>
            <person name="Zhirakovskaya E."/>
        </authorList>
    </citation>
    <scope>NUCLEOTIDE SEQUENCE</scope>
</reference>
<keyword evidence="3" id="KW-1003">Cell membrane</keyword>
<dbReference type="PROSITE" id="PS50928">
    <property type="entry name" value="ABC_TM1"/>
    <property type="match status" value="2"/>
</dbReference>
<keyword evidence="7 8" id="KW-0472">Membrane</keyword>
<feature type="transmembrane region" description="Helical" evidence="8">
    <location>
        <begin position="236"/>
        <end position="263"/>
    </location>
</feature>
<feature type="transmembrane region" description="Helical" evidence="8">
    <location>
        <begin position="409"/>
        <end position="431"/>
    </location>
</feature>
<evidence type="ECO:0000256" key="6">
    <source>
        <dbReference type="ARBA" id="ARBA00022989"/>
    </source>
</evidence>
<evidence type="ECO:0000256" key="4">
    <source>
        <dbReference type="ARBA" id="ARBA00022519"/>
    </source>
</evidence>
<keyword evidence="2" id="KW-0813">Transport</keyword>
<evidence type="ECO:0000259" key="9">
    <source>
        <dbReference type="PROSITE" id="PS50928"/>
    </source>
</evidence>
<dbReference type="InterPro" id="IPR035906">
    <property type="entry name" value="MetI-like_sf"/>
</dbReference>
<feature type="domain" description="ABC transmembrane type-1" evidence="9">
    <location>
        <begin position="60"/>
        <end position="262"/>
    </location>
</feature>
<feature type="transmembrane region" description="Helical" evidence="8">
    <location>
        <begin position="294"/>
        <end position="319"/>
    </location>
</feature>